<name>A0AAN9JJF5_CLITE</name>
<feature type="transmembrane region" description="Helical" evidence="1">
    <location>
        <begin position="57"/>
        <end position="79"/>
    </location>
</feature>
<organism evidence="2 3">
    <name type="scientific">Clitoria ternatea</name>
    <name type="common">Butterfly pea</name>
    <dbReference type="NCBI Taxonomy" id="43366"/>
    <lineage>
        <taxon>Eukaryota</taxon>
        <taxon>Viridiplantae</taxon>
        <taxon>Streptophyta</taxon>
        <taxon>Embryophyta</taxon>
        <taxon>Tracheophyta</taxon>
        <taxon>Spermatophyta</taxon>
        <taxon>Magnoliopsida</taxon>
        <taxon>eudicotyledons</taxon>
        <taxon>Gunneridae</taxon>
        <taxon>Pentapetalae</taxon>
        <taxon>rosids</taxon>
        <taxon>fabids</taxon>
        <taxon>Fabales</taxon>
        <taxon>Fabaceae</taxon>
        <taxon>Papilionoideae</taxon>
        <taxon>50 kb inversion clade</taxon>
        <taxon>NPAAA clade</taxon>
        <taxon>indigoferoid/millettioid clade</taxon>
        <taxon>Phaseoleae</taxon>
        <taxon>Clitoria</taxon>
    </lineage>
</organism>
<keyword evidence="1" id="KW-0472">Membrane</keyword>
<accession>A0AAN9JJF5</accession>
<keyword evidence="3" id="KW-1185">Reference proteome</keyword>
<evidence type="ECO:0000313" key="2">
    <source>
        <dbReference type="EMBL" id="KAK7300325.1"/>
    </source>
</evidence>
<sequence>MLEARIFHAPLSANSGTHVIVGFTVDTEMSVSSYVSFACNQPWPGLIRFNSSLTLSLLCKILLSPLNLITVIDSLTWVIPEIQVHFLHLWFVPTKFYYYSFFIFTFWLPLLYQKLFLGFIQFLLLFFFAFLGKKFHNFAFGLCILSQYPIP</sequence>
<evidence type="ECO:0000256" key="1">
    <source>
        <dbReference type="SAM" id="Phobius"/>
    </source>
</evidence>
<feature type="transmembrane region" description="Helical" evidence="1">
    <location>
        <begin position="85"/>
        <end position="108"/>
    </location>
</feature>
<reference evidence="2 3" key="1">
    <citation type="submission" date="2024-01" db="EMBL/GenBank/DDBJ databases">
        <title>The genomes of 5 underutilized Papilionoideae crops provide insights into root nodulation and disease resistance.</title>
        <authorList>
            <person name="Yuan L."/>
        </authorList>
    </citation>
    <scope>NUCLEOTIDE SEQUENCE [LARGE SCALE GENOMIC DNA]</scope>
    <source>
        <strain evidence="2">LY-2023</strain>
        <tissue evidence="2">Leaf</tissue>
    </source>
</reference>
<evidence type="ECO:0000313" key="3">
    <source>
        <dbReference type="Proteomes" id="UP001359559"/>
    </source>
</evidence>
<dbReference type="Proteomes" id="UP001359559">
    <property type="component" value="Unassembled WGS sequence"/>
</dbReference>
<proteinExistence type="predicted"/>
<feature type="transmembrane region" description="Helical" evidence="1">
    <location>
        <begin position="115"/>
        <end position="132"/>
    </location>
</feature>
<gene>
    <name evidence="2" type="ORF">RJT34_11168</name>
</gene>
<protein>
    <submittedName>
        <fullName evidence="2">Uncharacterized protein</fullName>
    </submittedName>
</protein>
<keyword evidence="1" id="KW-0812">Transmembrane</keyword>
<comment type="caution">
    <text evidence="2">The sequence shown here is derived from an EMBL/GenBank/DDBJ whole genome shotgun (WGS) entry which is preliminary data.</text>
</comment>
<dbReference type="AlphaFoldDB" id="A0AAN9JJF5"/>
<dbReference type="EMBL" id="JAYKXN010000003">
    <property type="protein sequence ID" value="KAK7300325.1"/>
    <property type="molecule type" value="Genomic_DNA"/>
</dbReference>
<keyword evidence="1" id="KW-1133">Transmembrane helix</keyword>